<dbReference type="EMBL" id="JASHIF010000010">
    <property type="protein sequence ID" value="MDI9860095.1"/>
    <property type="molecule type" value="Genomic_DNA"/>
</dbReference>
<feature type="transmembrane region" description="Helical" evidence="5">
    <location>
        <begin position="199"/>
        <end position="222"/>
    </location>
</feature>
<feature type="transmembrane region" description="Helical" evidence="5">
    <location>
        <begin position="6"/>
        <end position="24"/>
    </location>
</feature>
<evidence type="ECO:0000256" key="5">
    <source>
        <dbReference type="SAM" id="Phobius"/>
    </source>
</evidence>
<keyword evidence="7" id="KW-1185">Reference proteome</keyword>
<sequence>MKSTLLHLRIPFSFFLMPVFWFALSQSSTLHTDKAILVFILLHLLIYPASNAYNSFYDKDESSIGGLENPPPVTKDLYYTAWSLDIAAIISAWVFDSWILALGLFLYSTVSKAYSYDKVRLKKYPIISWLTVGVFQGGFTYLLVLQSAGQLTWSELFSSNNLLPAVLSTCNLLGFYPMTQVYQHEEDAKRGDLTISRLLGIRGTFLFTAGIFSLVTVGFYFFFAGKMMMGFPIFLIYLLILSPVLLFFNLWFIKVLKNEAFANFKNTMILNFLGGICLNAFFILIFLKKS</sequence>
<evidence type="ECO:0000256" key="3">
    <source>
        <dbReference type="ARBA" id="ARBA00022989"/>
    </source>
</evidence>
<dbReference type="InterPro" id="IPR000537">
    <property type="entry name" value="UbiA_prenyltransferase"/>
</dbReference>
<evidence type="ECO:0000256" key="4">
    <source>
        <dbReference type="ARBA" id="ARBA00023136"/>
    </source>
</evidence>
<feature type="transmembrane region" description="Helical" evidence="5">
    <location>
        <begin position="126"/>
        <end position="149"/>
    </location>
</feature>
<dbReference type="RefSeq" id="WP_283344909.1">
    <property type="nucleotide sequence ID" value="NZ_JASHIF010000010.1"/>
</dbReference>
<keyword evidence="2 5" id="KW-0812">Transmembrane</keyword>
<evidence type="ECO:0000256" key="1">
    <source>
        <dbReference type="ARBA" id="ARBA00004141"/>
    </source>
</evidence>
<feature type="transmembrane region" description="Helical" evidence="5">
    <location>
        <begin position="36"/>
        <end position="57"/>
    </location>
</feature>
<dbReference type="Pfam" id="PF01040">
    <property type="entry name" value="UbiA"/>
    <property type="match status" value="1"/>
</dbReference>
<feature type="transmembrane region" description="Helical" evidence="5">
    <location>
        <begin position="77"/>
        <end position="106"/>
    </location>
</feature>
<comment type="subcellular location">
    <subcellularLocation>
        <location evidence="1">Membrane</location>
        <topology evidence="1">Multi-pass membrane protein</topology>
    </subcellularLocation>
</comment>
<proteinExistence type="predicted"/>
<accession>A0ABT6Y985</accession>
<protein>
    <submittedName>
        <fullName evidence="6">UbiA family prenyltransferase</fullName>
    </submittedName>
</protein>
<keyword evidence="3 5" id="KW-1133">Transmembrane helix</keyword>
<feature type="transmembrane region" description="Helical" evidence="5">
    <location>
        <begin position="234"/>
        <end position="256"/>
    </location>
</feature>
<keyword evidence="4 5" id="KW-0472">Membrane</keyword>
<comment type="caution">
    <text evidence="6">The sequence shown here is derived from an EMBL/GenBank/DDBJ whole genome shotgun (WGS) entry which is preliminary data.</text>
</comment>
<evidence type="ECO:0000313" key="7">
    <source>
        <dbReference type="Proteomes" id="UP001236507"/>
    </source>
</evidence>
<organism evidence="6 7">
    <name type="scientific">Flectobacillus roseus</name>
    <dbReference type="NCBI Taxonomy" id="502259"/>
    <lineage>
        <taxon>Bacteria</taxon>
        <taxon>Pseudomonadati</taxon>
        <taxon>Bacteroidota</taxon>
        <taxon>Cytophagia</taxon>
        <taxon>Cytophagales</taxon>
        <taxon>Flectobacillaceae</taxon>
        <taxon>Flectobacillus</taxon>
    </lineage>
</organism>
<name>A0ABT6Y985_9BACT</name>
<dbReference type="Proteomes" id="UP001236507">
    <property type="component" value="Unassembled WGS sequence"/>
</dbReference>
<reference evidence="6 7" key="1">
    <citation type="submission" date="2023-05" db="EMBL/GenBank/DDBJ databases">
        <title>Novel species of genus Flectobacillus isolated from stream in China.</title>
        <authorList>
            <person name="Lu H."/>
        </authorList>
    </citation>
    <scope>NUCLEOTIDE SEQUENCE [LARGE SCALE GENOMIC DNA]</scope>
    <source>
        <strain evidence="6 7">KCTC 42575</strain>
    </source>
</reference>
<evidence type="ECO:0000313" key="6">
    <source>
        <dbReference type="EMBL" id="MDI9860095.1"/>
    </source>
</evidence>
<feature type="transmembrane region" description="Helical" evidence="5">
    <location>
        <begin position="268"/>
        <end position="287"/>
    </location>
</feature>
<gene>
    <name evidence="6" type="ORF">QM524_12815</name>
</gene>
<evidence type="ECO:0000256" key="2">
    <source>
        <dbReference type="ARBA" id="ARBA00022692"/>
    </source>
</evidence>